<dbReference type="PANTHER" id="PTHR40761">
    <property type="entry name" value="CONSERVED INTEGRAL MEMBRANE ALANINE VALINE AND LEUCINE RICH PROTEIN-RELATED"/>
    <property type="match status" value="1"/>
</dbReference>
<name>A0A4V2YZ80_9ACTN</name>
<feature type="transmembrane region" description="Helical" evidence="1">
    <location>
        <begin position="233"/>
        <end position="256"/>
    </location>
</feature>
<feature type="transmembrane region" description="Helical" evidence="1">
    <location>
        <begin position="36"/>
        <end position="58"/>
    </location>
</feature>
<feature type="transmembrane region" description="Helical" evidence="1">
    <location>
        <begin position="133"/>
        <end position="156"/>
    </location>
</feature>
<keyword evidence="1" id="KW-1133">Transmembrane helix</keyword>
<dbReference type="AlphaFoldDB" id="A0A4V2YZ80"/>
<feature type="transmembrane region" description="Helical" evidence="1">
    <location>
        <begin position="207"/>
        <end position="226"/>
    </location>
</feature>
<dbReference type="RefSeq" id="WP_131889311.1">
    <property type="nucleotide sequence ID" value="NZ_SMKU01000008.1"/>
</dbReference>
<sequence>MIGVATSLVAVCLCYCGVALFKAASARMEPLRGDRLPHLLGQLLTSRLWAAGLLLLVAGVELQLVGFARLPAALVVPLSGTAGVLLLGFTAGCFGERLGGRDWLGIALFALGALLVAASLADGSRGPGRPPPPSVLLAVAVPSLVLPALWSVLGHLRPDGRHRRTSAGVSYGVACGVLVGAAEIGVKGLAITFYAGAGAADVLAGPHFYIAVVGMALALVQGMIALQRARMAVCMTVATIVALIYLVVAGTFLFGGDWPSDPLWGVLRVAGVGVAVAAVFAFPREAPPEHPSHRARV</sequence>
<proteinExistence type="predicted"/>
<accession>A0A4V2YZ80</accession>
<keyword evidence="1" id="KW-0812">Transmembrane</keyword>
<evidence type="ECO:0000256" key="1">
    <source>
        <dbReference type="SAM" id="Phobius"/>
    </source>
</evidence>
<feature type="transmembrane region" description="Helical" evidence="1">
    <location>
        <begin position="168"/>
        <end position="195"/>
    </location>
</feature>
<feature type="transmembrane region" description="Helical" evidence="1">
    <location>
        <begin position="70"/>
        <end position="91"/>
    </location>
</feature>
<feature type="transmembrane region" description="Helical" evidence="1">
    <location>
        <begin position="103"/>
        <end position="121"/>
    </location>
</feature>
<protein>
    <recommendedName>
        <fullName evidence="4">Magnesium transporter NIPA</fullName>
    </recommendedName>
</protein>
<dbReference type="PANTHER" id="PTHR40761:SF1">
    <property type="entry name" value="CONSERVED INTEGRAL MEMBRANE ALANINE VALINE AND LEUCINE RICH PROTEIN-RELATED"/>
    <property type="match status" value="1"/>
</dbReference>
<keyword evidence="1" id="KW-0472">Membrane</keyword>
<feature type="transmembrane region" description="Helical" evidence="1">
    <location>
        <begin position="6"/>
        <end position="24"/>
    </location>
</feature>
<dbReference type="EMBL" id="SMKU01000008">
    <property type="protein sequence ID" value="TDD96057.1"/>
    <property type="molecule type" value="Genomic_DNA"/>
</dbReference>
<evidence type="ECO:0008006" key="4">
    <source>
        <dbReference type="Google" id="ProtNLM"/>
    </source>
</evidence>
<evidence type="ECO:0000313" key="3">
    <source>
        <dbReference type="Proteomes" id="UP000294513"/>
    </source>
</evidence>
<organism evidence="2 3">
    <name type="scientific">Actinomadura rubrisoli</name>
    <dbReference type="NCBI Taxonomy" id="2530368"/>
    <lineage>
        <taxon>Bacteria</taxon>
        <taxon>Bacillati</taxon>
        <taxon>Actinomycetota</taxon>
        <taxon>Actinomycetes</taxon>
        <taxon>Streptosporangiales</taxon>
        <taxon>Thermomonosporaceae</taxon>
        <taxon>Actinomadura</taxon>
    </lineage>
</organism>
<comment type="caution">
    <text evidence="2">The sequence shown here is derived from an EMBL/GenBank/DDBJ whole genome shotgun (WGS) entry which is preliminary data.</text>
</comment>
<reference evidence="2 3" key="1">
    <citation type="submission" date="2019-03" db="EMBL/GenBank/DDBJ databases">
        <title>Draft genome sequences of novel Actinobacteria.</title>
        <authorList>
            <person name="Sahin N."/>
            <person name="Ay H."/>
            <person name="Saygin H."/>
        </authorList>
    </citation>
    <scope>NUCLEOTIDE SEQUENCE [LARGE SCALE GENOMIC DNA]</scope>
    <source>
        <strain evidence="2 3">H3C3</strain>
    </source>
</reference>
<gene>
    <name evidence="2" type="ORF">E1298_03690</name>
</gene>
<keyword evidence="3" id="KW-1185">Reference proteome</keyword>
<dbReference type="Proteomes" id="UP000294513">
    <property type="component" value="Unassembled WGS sequence"/>
</dbReference>
<evidence type="ECO:0000313" key="2">
    <source>
        <dbReference type="EMBL" id="TDD96057.1"/>
    </source>
</evidence>
<feature type="transmembrane region" description="Helical" evidence="1">
    <location>
        <begin position="262"/>
        <end position="282"/>
    </location>
</feature>
<dbReference type="OrthoDB" id="3469424at2"/>